<dbReference type="AlphaFoldDB" id="A0AAD5VXV4"/>
<gene>
    <name evidence="5" type="ORF">NP233_g4720</name>
</gene>
<evidence type="ECO:0000259" key="4">
    <source>
        <dbReference type="Pfam" id="PF00135"/>
    </source>
</evidence>
<dbReference type="EC" id="3.1.1.-" evidence="3"/>
<organism evidence="5 6">
    <name type="scientific">Leucocoprinus birnbaumii</name>
    <dbReference type="NCBI Taxonomy" id="56174"/>
    <lineage>
        <taxon>Eukaryota</taxon>
        <taxon>Fungi</taxon>
        <taxon>Dikarya</taxon>
        <taxon>Basidiomycota</taxon>
        <taxon>Agaricomycotina</taxon>
        <taxon>Agaricomycetes</taxon>
        <taxon>Agaricomycetidae</taxon>
        <taxon>Agaricales</taxon>
        <taxon>Agaricineae</taxon>
        <taxon>Agaricaceae</taxon>
        <taxon>Leucocoprinus</taxon>
    </lineage>
</organism>
<reference evidence="5" key="1">
    <citation type="submission" date="2022-07" db="EMBL/GenBank/DDBJ databases">
        <title>Genome Sequence of Leucocoprinus birnbaumii.</title>
        <authorList>
            <person name="Buettner E."/>
        </authorList>
    </citation>
    <scope>NUCLEOTIDE SEQUENCE</scope>
    <source>
        <strain evidence="5">VT141</strain>
    </source>
</reference>
<evidence type="ECO:0000256" key="3">
    <source>
        <dbReference type="RuleBase" id="RU361235"/>
    </source>
</evidence>
<evidence type="ECO:0000256" key="1">
    <source>
        <dbReference type="ARBA" id="ARBA00005964"/>
    </source>
</evidence>
<comment type="similarity">
    <text evidence="1 3">Belongs to the type-B carboxylesterase/lipase family.</text>
</comment>
<comment type="caution">
    <text evidence="5">The sequence shown here is derived from an EMBL/GenBank/DDBJ whole genome shotgun (WGS) entry which is preliminary data.</text>
</comment>
<evidence type="ECO:0000313" key="5">
    <source>
        <dbReference type="EMBL" id="KAJ3569960.1"/>
    </source>
</evidence>
<dbReference type="Pfam" id="PF00135">
    <property type="entry name" value="COesterase"/>
    <property type="match status" value="1"/>
</dbReference>
<proteinExistence type="inferred from homology"/>
<sequence>MFPSILLASLALLATYGLAAPATTEVLPSSHKTPSSILCHFPVFRTRYRCPRSAKDNLNRKTALGNAQGVVDTGGAYRFVVKYADSQRWKPSKVASTWKLPSGASDATGLPLACPQPFMDSSEFSEDCLSMILYVPPTLTPTSSAPTLTWIHGGSFITGSATAAGLDGSKLAIATNSIVAVIQYRLGALGFMAPDGTTNLAVKDVVNALQFLQKVLPAFGGSPGKITIAGQSSGATMVRTLLAVPSASSLFRSAIIQSDPMNFGFLTSSVQQSLQGLFNGLISCAAQNASCLSSLAVDSILGSQTTLFNTAFQSIPVVGQAEPMRPVLDGSFITTSLDSTTPFPSVSKPILISTVAEEAGPTIYGGGFPGALTQSDLANALAFSLGQDRANAIVSSGFYPAAPDARTQLQSIGTDYMWRCSSWTFARNWANHGGKAFVGEYVVGATYPANDGISYCSQPGIFGTVPSPTVPQRSLEAEMQARYRAFLNTGNPNVPNLPTWNAAGSSGVSAILLGGSGSVPVGACTPSFWGQTVPYDYQFYAST</sequence>
<protein>
    <recommendedName>
        <fullName evidence="3">Carboxylic ester hydrolase</fullName>
        <ecNumber evidence="3">3.1.1.-</ecNumber>
    </recommendedName>
</protein>
<feature type="chain" id="PRO_5041778716" description="Carboxylic ester hydrolase" evidence="3">
    <location>
        <begin position="20"/>
        <end position="543"/>
    </location>
</feature>
<dbReference type="GO" id="GO:0016787">
    <property type="term" value="F:hydrolase activity"/>
    <property type="evidence" value="ECO:0007669"/>
    <property type="project" value="UniProtKB-KW"/>
</dbReference>
<dbReference type="Proteomes" id="UP001213000">
    <property type="component" value="Unassembled WGS sequence"/>
</dbReference>
<dbReference type="InterPro" id="IPR029058">
    <property type="entry name" value="AB_hydrolase_fold"/>
</dbReference>
<dbReference type="InterPro" id="IPR002018">
    <property type="entry name" value="CarbesteraseB"/>
</dbReference>
<name>A0AAD5VXV4_9AGAR</name>
<dbReference type="SUPFAM" id="SSF53474">
    <property type="entry name" value="alpha/beta-Hydrolases"/>
    <property type="match status" value="1"/>
</dbReference>
<dbReference type="InterPro" id="IPR019826">
    <property type="entry name" value="Carboxylesterase_B_AS"/>
</dbReference>
<dbReference type="PROSITE" id="PS00122">
    <property type="entry name" value="CARBOXYLESTERASE_B_1"/>
    <property type="match status" value="1"/>
</dbReference>
<keyword evidence="6" id="KW-1185">Reference proteome</keyword>
<dbReference type="Gene3D" id="3.40.50.1820">
    <property type="entry name" value="alpha/beta hydrolase"/>
    <property type="match status" value="1"/>
</dbReference>
<dbReference type="PANTHER" id="PTHR45570:SF1">
    <property type="entry name" value="CARBOXYLIC ESTER HYDROLASE"/>
    <property type="match status" value="1"/>
</dbReference>
<dbReference type="PANTHER" id="PTHR45570">
    <property type="entry name" value="CARBOXYLIC ESTER HYDROLASE"/>
    <property type="match status" value="1"/>
</dbReference>
<evidence type="ECO:0000313" key="6">
    <source>
        <dbReference type="Proteomes" id="UP001213000"/>
    </source>
</evidence>
<keyword evidence="2 3" id="KW-0378">Hydrolase</keyword>
<dbReference type="EMBL" id="JANIEX010000261">
    <property type="protein sequence ID" value="KAJ3569960.1"/>
    <property type="molecule type" value="Genomic_DNA"/>
</dbReference>
<keyword evidence="3" id="KW-0732">Signal</keyword>
<accession>A0AAD5VXV4</accession>
<evidence type="ECO:0000256" key="2">
    <source>
        <dbReference type="ARBA" id="ARBA00022801"/>
    </source>
</evidence>
<feature type="signal peptide" evidence="3">
    <location>
        <begin position="1"/>
        <end position="19"/>
    </location>
</feature>
<feature type="domain" description="Carboxylesterase type B" evidence="4">
    <location>
        <begin position="85"/>
        <end position="503"/>
    </location>
</feature>